<dbReference type="AlphaFoldDB" id="A0A154L8L1"/>
<dbReference type="OrthoDB" id="9806452at2"/>
<dbReference type="Proteomes" id="UP000076335">
    <property type="component" value="Unassembled WGS sequence"/>
</dbReference>
<dbReference type="RefSeq" id="WP_062950393.1">
    <property type="nucleotide sequence ID" value="NZ_LPVY01000005.1"/>
</dbReference>
<dbReference type="Gene3D" id="3.30.9.10">
    <property type="entry name" value="D-Amino Acid Oxidase, subunit A, domain 2"/>
    <property type="match status" value="1"/>
</dbReference>
<dbReference type="GO" id="GO:0032981">
    <property type="term" value="P:mitochondrial respiratory chain complex I assembly"/>
    <property type="evidence" value="ECO:0007669"/>
    <property type="project" value="TreeGrafter"/>
</dbReference>
<dbReference type="InterPro" id="IPR036188">
    <property type="entry name" value="FAD/NAD-bd_sf"/>
</dbReference>
<sequence>MGSVDENYDVIIVGGAVIGSSAAWFLTGRDDFKGRVLVIEKDPNYEFCSTTLSAASIRQQFSTPINIEMSGFGIEFLRNLKRDLDPEVDISFHEKGYLVLATESGRDILRQNHATQTKLGADIVWMEPDELAAKYPWMSTSDLAAACWGRTGEGWFDAYSLMQSFRKQARRQGADYIDGEVVEVLRDGDQVTGVVLKDGRRFGCGALINAAGTGGSKVARMAGLEIPVEPRKRCIFVFDCRDAADINAACPMLIDPSGLYVRPEGDLFITGIAPPADRDPECWDFEVDYSLFDDIIWPGLYERCERFEAIKMVNAWAGHYSYNLLDQNAIIGPHPEVKNFFFANGFSGHGLQQSPAVGRGLSELIVAGHYQTLDMSVFGYERIRDNAPVLELNVI</sequence>
<dbReference type="PANTHER" id="PTHR13847">
    <property type="entry name" value="SARCOSINE DEHYDROGENASE-RELATED"/>
    <property type="match status" value="1"/>
</dbReference>
<organism evidence="3 4">
    <name type="scientific">Thalassospira lucentensis</name>
    <dbReference type="NCBI Taxonomy" id="168935"/>
    <lineage>
        <taxon>Bacteria</taxon>
        <taxon>Pseudomonadati</taxon>
        <taxon>Pseudomonadota</taxon>
        <taxon>Alphaproteobacteria</taxon>
        <taxon>Rhodospirillales</taxon>
        <taxon>Thalassospiraceae</taxon>
        <taxon>Thalassospira</taxon>
    </lineage>
</organism>
<dbReference type="Gene3D" id="3.50.50.60">
    <property type="entry name" value="FAD/NAD(P)-binding domain"/>
    <property type="match status" value="1"/>
</dbReference>
<evidence type="ECO:0000313" key="4">
    <source>
        <dbReference type="Proteomes" id="UP000076335"/>
    </source>
</evidence>
<dbReference type="EMBL" id="LPVY01000005">
    <property type="protein sequence ID" value="KZB66952.1"/>
    <property type="molecule type" value="Genomic_DNA"/>
</dbReference>
<dbReference type="Pfam" id="PF01266">
    <property type="entry name" value="DAO"/>
    <property type="match status" value="1"/>
</dbReference>
<evidence type="ECO:0000313" key="3">
    <source>
        <dbReference type="EMBL" id="KZB66952.1"/>
    </source>
</evidence>
<dbReference type="GO" id="GO:0016491">
    <property type="term" value="F:oxidoreductase activity"/>
    <property type="evidence" value="ECO:0007669"/>
    <property type="project" value="UniProtKB-KW"/>
</dbReference>
<feature type="domain" description="FAD dependent oxidoreductase" evidence="2">
    <location>
        <begin position="9"/>
        <end position="364"/>
    </location>
</feature>
<dbReference type="GO" id="GO:0005737">
    <property type="term" value="C:cytoplasm"/>
    <property type="evidence" value="ECO:0007669"/>
    <property type="project" value="TreeGrafter"/>
</dbReference>
<comment type="caution">
    <text evidence="3">The sequence shown here is derived from an EMBL/GenBank/DDBJ whole genome shotgun (WGS) entry which is preliminary data.</text>
</comment>
<evidence type="ECO:0000256" key="1">
    <source>
        <dbReference type="ARBA" id="ARBA00023002"/>
    </source>
</evidence>
<dbReference type="SUPFAM" id="SSF51905">
    <property type="entry name" value="FAD/NAD(P)-binding domain"/>
    <property type="match status" value="1"/>
</dbReference>
<gene>
    <name evidence="3" type="ORF">AUP42_15625</name>
</gene>
<name>A0A154L8L1_9PROT</name>
<accession>A0A154L8L1</accession>
<keyword evidence="1" id="KW-0560">Oxidoreductase</keyword>
<dbReference type="InterPro" id="IPR006076">
    <property type="entry name" value="FAD-dep_OxRdtase"/>
</dbReference>
<protein>
    <submittedName>
        <fullName evidence="3">FAD-dependent oxidoreductase</fullName>
    </submittedName>
</protein>
<proteinExistence type="predicted"/>
<dbReference type="PANTHER" id="PTHR13847:SF287">
    <property type="entry name" value="FAD-DEPENDENT OXIDOREDUCTASE DOMAIN-CONTAINING PROTEIN 1"/>
    <property type="match status" value="1"/>
</dbReference>
<reference evidence="3 4" key="1">
    <citation type="submission" date="2015-12" db="EMBL/GenBank/DDBJ databases">
        <title>Genome sequence of Thalassospira lucentensis MCCC 1A02072.</title>
        <authorList>
            <person name="Lu L."/>
            <person name="Lai Q."/>
            <person name="Shao Z."/>
            <person name="Qian P."/>
        </authorList>
    </citation>
    <scope>NUCLEOTIDE SEQUENCE [LARGE SCALE GENOMIC DNA]</scope>
    <source>
        <strain evidence="3 4">MCCC 1A02072</strain>
    </source>
</reference>
<evidence type="ECO:0000259" key="2">
    <source>
        <dbReference type="Pfam" id="PF01266"/>
    </source>
</evidence>